<comment type="caution">
    <text evidence="1">The sequence shown here is derived from an EMBL/GenBank/DDBJ whole genome shotgun (WGS) entry which is preliminary data.</text>
</comment>
<reference evidence="1" key="2">
    <citation type="submission" date="2021-09" db="EMBL/GenBank/DDBJ databases">
        <authorList>
            <person name="Jia N."/>
            <person name="Wang J."/>
            <person name="Shi W."/>
            <person name="Du L."/>
            <person name="Sun Y."/>
            <person name="Zhan W."/>
            <person name="Jiang J."/>
            <person name="Wang Q."/>
            <person name="Zhang B."/>
            <person name="Ji P."/>
            <person name="Sakyi L.B."/>
            <person name="Cui X."/>
            <person name="Yuan T."/>
            <person name="Jiang B."/>
            <person name="Yang W."/>
            <person name="Lam T.T.-Y."/>
            <person name="Chang Q."/>
            <person name="Ding S."/>
            <person name="Wang X."/>
            <person name="Zhu J."/>
            <person name="Ruan X."/>
            <person name="Zhao L."/>
            <person name="Wei J."/>
            <person name="Que T."/>
            <person name="Du C."/>
            <person name="Cheng J."/>
            <person name="Dai P."/>
            <person name="Han X."/>
            <person name="Huang E."/>
            <person name="Gao Y."/>
            <person name="Liu J."/>
            <person name="Shao H."/>
            <person name="Ye R."/>
            <person name="Li L."/>
            <person name="Wei W."/>
            <person name="Wang X."/>
            <person name="Wang C."/>
            <person name="Huo Q."/>
            <person name="Li W."/>
            <person name="Guo W."/>
            <person name="Chen H."/>
            <person name="Chen S."/>
            <person name="Zhou L."/>
            <person name="Zhou L."/>
            <person name="Ni X."/>
            <person name="Tian J."/>
            <person name="Zhou Y."/>
            <person name="Sheng Y."/>
            <person name="Liu T."/>
            <person name="Pan Y."/>
            <person name="Xia L."/>
            <person name="Li J."/>
            <person name="Zhao F."/>
            <person name="Cao W."/>
        </authorList>
    </citation>
    <scope>NUCLEOTIDE SEQUENCE</scope>
    <source>
        <strain evidence="1">Rmic-2018</strain>
        <tissue evidence="1">Larvae</tissue>
    </source>
</reference>
<keyword evidence="3" id="KW-1185">Reference proteome</keyword>
<protein>
    <submittedName>
        <fullName evidence="1">Uncharacterized protein</fullName>
    </submittedName>
</protein>
<proteinExistence type="predicted"/>
<organism evidence="1 3">
    <name type="scientific">Rhipicephalus microplus</name>
    <name type="common">Cattle tick</name>
    <name type="synonym">Boophilus microplus</name>
    <dbReference type="NCBI Taxonomy" id="6941"/>
    <lineage>
        <taxon>Eukaryota</taxon>
        <taxon>Metazoa</taxon>
        <taxon>Ecdysozoa</taxon>
        <taxon>Arthropoda</taxon>
        <taxon>Chelicerata</taxon>
        <taxon>Arachnida</taxon>
        <taxon>Acari</taxon>
        <taxon>Parasitiformes</taxon>
        <taxon>Ixodida</taxon>
        <taxon>Ixodoidea</taxon>
        <taxon>Ixodidae</taxon>
        <taxon>Rhipicephalinae</taxon>
        <taxon>Rhipicephalus</taxon>
        <taxon>Boophilus</taxon>
    </lineage>
</organism>
<dbReference type="EMBL" id="JABSTU010003380">
    <property type="protein sequence ID" value="KAH7971571.1"/>
    <property type="molecule type" value="Genomic_DNA"/>
</dbReference>
<dbReference type="EMBL" id="JABSTU010000011">
    <property type="protein sequence ID" value="KAH8008643.1"/>
    <property type="molecule type" value="Genomic_DNA"/>
</dbReference>
<dbReference type="Proteomes" id="UP000821866">
    <property type="component" value="Chromosome 9"/>
</dbReference>
<sequence>MLGVTHPRVVILLYSSAQSSPLQSLAPQSSCSSSTRQQTCYLMTQIPILHENHGRDASNALANRKQHARSLQGLLSYVCYNYFDVHTENAYFNAVQSPHLVLQGISSNAAGRALFAYYRSCIFSQRDPADSLKEALRALLQVMYVSLDMTSLQMLVLVIKLSLYTAFERIH</sequence>
<evidence type="ECO:0000313" key="2">
    <source>
        <dbReference type="EMBL" id="KAH8008643.1"/>
    </source>
</evidence>
<gene>
    <name evidence="2" type="ORF">HPB51_000388</name>
    <name evidence="1" type="ORF">HPB51_027085</name>
</gene>
<accession>A0A9J6D1A0</accession>
<reference evidence="1" key="1">
    <citation type="journal article" date="2020" name="Cell">
        <title>Large-Scale Comparative Analyses of Tick Genomes Elucidate Their Genetic Diversity and Vector Capacities.</title>
        <authorList>
            <consortium name="Tick Genome and Microbiome Consortium (TIGMIC)"/>
            <person name="Jia N."/>
            <person name="Wang J."/>
            <person name="Shi W."/>
            <person name="Du L."/>
            <person name="Sun Y."/>
            <person name="Zhan W."/>
            <person name="Jiang J.F."/>
            <person name="Wang Q."/>
            <person name="Zhang B."/>
            <person name="Ji P."/>
            <person name="Bell-Sakyi L."/>
            <person name="Cui X.M."/>
            <person name="Yuan T.T."/>
            <person name="Jiang B.G."/>
            <person name="Yang W.F."/>
            <person name="Lam T.T."/>
            <person name="Chang Q.C."/>
            <person name="Ding S.J."/>
            <person name="Wang X.J."/>
            <person name="Zhu J.G."/>
            <person name="Ruan X.D."/>
            <person name="Zhao L."/>
            <person name="Wei J.T."/>
            <person name="Ye R.Z."/>
            <person name="Que T.C."/>
            <person name="Du C.H."/>
            <person name="Zhou Y.H."/>
            <person name="Cheng J.X."/>
            <person name="Dai P.F."/>
            <person name="Guo W.B."/>
            <person name="Han X.H."/>
            <person name="Huang E.J."/>
            <person name="Li L.F."/>
            <person name="Wei W."/>
            <person name="Gao Y.C."/>
            <person name="Liu J.Z."/>
            <person name="Shao H.Z."/>
            <person name="Wang X."/>
            <person name="Wang C.C."/>
            <person name="Yang T.C."/>
            <person name="Huo Q.B."/>
            <person name="Li W."/>
            <person name="Chen H.Y."/>
            <person name="Chen S.E."/>
            <person name="Zhou L.G."/>
            <person name="Ni X.B."/>
            <person name="Tian J.H."/>
            <person name="Sheng Y."/>
            <person name="Liu T."/>
            <person name="Pan Y.S."/>
            <person name="Xia L.Y."/>
            <person name="Li J."/>
            <person name="Zhao F."/>
            <person name="Cao W.C."/>
        </authorList>
    </citation>
    <scope>NUCLEOTIDE SEQUENCE</scope>
    <source>
        <strain evidence="1">Rmic-2018</strain>
    </source>
</reference>
<name>A0A9J6D1A0_RHIMP</name>
<evidence type="ECO:0000313" key="3">
    <source>
        <dbReference type="Proteomes" id="UP000821866"/>
    </source>
</evidence>
<evidence type="ECO:0000313" key="1">
    <source>
        <dbReference type="EMBL" id="KAH7971571.1"/>
    </source>
</evidence>
<dbReference type="AlphaFoldDB" id="A0A9J6D1A0"/>